<dbReference type="RefSeq" id="WP_272775615.1">
    <property type="nucleotide sequence ID" value="NZ_JAQQLI010000003.1"/>
</dbReference>
<dbReference type="SUPFAM" id="SSF160719">
    <property type="entry name" value="gpW/gp25-like"/>
    <property type="match status" value="1"/>
</dbReference>
<dbReference type="EMBL" id="JAQQLI010000003">
    <property type="protein sequence ID" value="MDC7784769.1"/>
    <property type="molecule type" value="Genomic_DNA"/>
</dbReference>
<accession>A0ABT5J555</accession>
<evidence type="ECO:0000313" key="2">
    <source>
        <dbReference type="Proteomes" id="UP001165652"/>
    </source>
</evidence>
<dbReference type="Gene3D" id="3.10.450.40">
    <property type="match status" value="1"/>
</dbReference>
<reference evidence="1" key="2">
    <citation type="submission" date="2023-02" db="EMBL/GenBank/DDBJ databases">
        <authorList>
            <person name="Rayyan A."/>
            <person name="Meyer T."/>
            <person name="Kyndt J.A."/>
        </authorList>
    </citation>
    <scope>NUCLEOTIDE SEQUENCE</scope>
    <source>
        <strain evidence="1">DSM 9987</strain>
    </source>
</reference>
<sequence>MAGIDRQTGRLLDGWDHVEQSVAVIMTTAFGTRMLRRWFGSAVPYLLGRNLTTQTVVQFFTGLIAALEVKELDTGLPREPRFKITKIVPSNASEFRVGALHLEITGIYMPRGHLGDFTPLDTRTIVLRQGKTGAFETVG</sequence>
<gene>
    <name evidence="1" type="ORF">PQJ73_03655</name>
</gene>
<comment type="caution">
    <text evidence="1">The sequence shown here is derived from an EMBL/GenBank/DDBJ whole genome shotgun (WGS) entry which is preliminary data.</text>
</comment>
<dbReference type="Proteomes" id="UP001165652">
    <property type="component" value="Unassembled WGS sequence"/>
</dbReference>
<evidence type="ECO:0008006" key="3">
    <source>
        <dbReference type="Google" id="ProtNLM"/>
    </source>
</evidence>
<organism evidence="1 2">
    <name type="scientific">Rhodoplanes tepidamans</name>
    <name type="common">Rhodoplanes cryptolactis</name>
    <dbReference type="NCBI Taxonomy" id="200616"/>
    <lineage>
        <taxon>Bacteria</taxon>
        <taxon>Pseudomonadati</taxon>
        <taxon>Pseudomonadota</taxon>
        <taxon>Alphaproteobacteria</taxon>
        <taxon>Hyphomicrobiales</taxon>
        <taxon>Nitrobacteraceae</taxon>
        <taxon>Rhodoplanes</taxon>
    </lineage>
</organism>
<proteinExistence type="predicted"/>
<name>A0ABT5J555_RHOTP</name>
<protein>
    <recommendedName>
        <fullName evidence="3">Baseplate assembly protein</fullName>
    </recommendedName>
</protein>
<evidence type="ECO:0000313" key="1">
    <source>
        <dbReference type="EMBL" id="MDC7784769.1"/>
    </source>
</evidence>
<reference evidence="1" key="1">
    <citation type="journal article" date="2023" name="Microbiol Resour">
        <title>Genome Sequences of Rhodoplanes serenus and Two Thermotolerant Strains, Rhodoplanes tepidamans and 'Rhodoplanes cryptolactis,' Further Refine the Genus.</title>
        <authorList>
            <person name="Rayyan A.A."/>
            <person name="Kyndt J.A."/>
        </authorList>
    </citation>
    <scope>NUCLEOTIDE SEQUENCE</scope>
    <source>
        <strain evidence="1">DSM 9987</strain>
    </source>
</reference>
<keyword evidence="2" id="KW-1185">Reference proteome</keyword>